<reference evidence="1" key="1">
    <citation type="submission" date="2023-03" db="EMBL/GenBank/DDBJ databases">
        <title>Genome sequence of Brevundimonas nasdae SJTX8.</title>
        <authorList>
            <person name="Liang R."/>
        </authorList>
    </citation>
    <scope>NUCLEOTIDE SEQUENCE</scope>
    <source>
        <strain evidence="1">X8</strain>
    </source>
</reference>
<evidence type="ECO:0000313" key="2">
    <source>
        <dbReference type="Proteomes" id="UP001302493"/>
    </source>
</evidence>
<evidence type="ECO:0000313" key="1">
    <source>
        <dbReference type="EMBL" id="WOB79820.1"/>
    </source>
</evidence>
<name>A0ACD4VQA8_9CAUL</name>
<sequence>MIRTKLIAAVGALALCIGLADVVSAQQSATQASGRNARNVEQSSVPDDRQQRPQRQQRGQQRMPSAEQNMAAAQAALTALNANCSPTETKLLGETAQKTLVYEVVCAAGPGYIVQSGTPPTGEDCLLLDSAAKMARERDPNAVAGTVCTLPANQNLIAVFRDYATRAGVACTVNEGIAIGKGADGSVFYEVGCDGTDGYRISQKGNVFSKSSCLQLASANYTCRFSTKAEQIADLQKLLTGTDAAGCGPTDLRYMGGNANGEFIEAKCSTEGEGYIARIKEGLVQQVYPCATAQQVGGGCKLTTVAGPAAAPAPAGGRP</sequence>
<protein>
    <submittedName>
        <fullName evidence="1">Uncharacterized protein</fullName>
    </submittedName>
</protein>
<organism evidence="1 2">
    <name type="scientific">Brevundimonas nasdae</name>
    <dbReference type="NCBI Taxonomy" id="172043"/>
    <lineage>
        <taxon>Bacteria</taxon>
        <taxon>Pseudomonadati</taxon>
        <taxon>Pseudomonadota</taxon>
        <taxon>Alphaproteobacteria</taxon>
        <taxon>Caulobacterales</taxon>
        <taxon>Caulobacteraceae</taxon>
        <taxon>Brevundimonas</taxon>
    </lineage>
</organism>
<proteinExistence type="predicted"/>
<dbReference type="EMBL" id="CP119180">
    <property type="protein sequence ID" value="WOB79820.1"/>
    <property type="molecule type" value="Genomic_DNA"/>
</dbReference>
<gene>
    <name evidence="1" type="ORF">PZA08_06505</name>
</gene>
<accession>A0ACD4VQA8</accession>
<dbReference type="Proteomes" id="UP001302493">
    <property type="component" value="Chromosome"/>
</dbReference>
<keyword evidence="2" id="KW-1185">Reference proteome</keyword>